<dbReference type="AlphaFoldDB" id="A0A9N8VJK8"/>
<dbReference type="PANTHER" id="PTHR18849">
    <property type="entry name" value="LEUCINE RICH REPEAT PROTEIN"/>
    <property type="match status" value="1"/>
</dbReference>
<name>A0A9N8VJK8_9GLOM</name>
<evidence type="ECO:0000313" key="5">
    <source>
        <dbReference type="Proteomes" id="UP000789405"/>
    </source>
</evidence>
<dbReference type="PROSITE" id="PS51450">
    <property type="entry name" value="LRR"/>
    <property type="match status" value="2"/>
</dbReference>
<protein>
    <submittedName>
        <fullName evidence="4">26617_t:CDS:1</fullName>
    </submittedName>
</protein>
<evidence type="ECO:0000256" key="2">
    <source>
        <dbReference type="ARBA" id="ARBA00022737"/>
    </source>
</evidence>
<keyword evidence="5" id="KW-1185">Reference proteome</keyword>
<accession>A0A9N8VJK8</accession>
<feature type="compositionally biased region" description="Polar residues" evidence="3">
    <location>
        <begin position="320"/>
        <end position="336"/>
    </location>
</feature>
<dbReference type="GO" id="GO:0007010">
    <property type="term" value="P:cytoskeleton organization"/>
    <property type="evidence" value="ECO:0007669"/>
    <property type="project" value="TreeGrafter"/>
</dbReference>
<feature type="compositionally biased region" description="Polar residues" evidence="3">
    <location>
        <begin position="344"/>
        <end position="363"/>
    </location>
</feature>
<dbReference type="PANTHER" id="PTHR18849:SF0">
    <property type="entry name" value="CILIA- AND FLAGELLA-ASSOCIATED PROTEIN 410-RELATED"/>
    <property type="match status" value="1"/>
</dbReference>
<dbReference type="InterPro" id="IPR032675">
    <property type="entry name" value="LRR_dom_sf"/>
</dbReference>
<reference evidence="4" key="1">
    <citation type="submission" date="2021-06" db="EMBL/GenBank/DDBJ databases">
        <authorList>
            <person name="Kallberg Y."/>
            <person name="Tangrot J."/>
            <person name="Rosling A."/>
        </authorList>
    </citation>
    <scope>NUCLEOTIDE SEQUENCE</scope>
    <source>
        <strain evidence="4">MA453B</strain>
    </source>
</reference>
<dbReference type="EMBL" id="CAJVPY010000138">
    <property type="protein sequence ID" value="CAG8452748.1"/>
    <property type="molecule type" value="Genomic_DNA"/>
</dbReference>
<dbReference type="Proteomes" id="UP000789405">
    <property type="component" value="Unassembled WGS sequence"/>
</dbReference>
<feature type="region of interest" description="Disordered" evidence="3">
    <location>
        <begin position="215"/>
        <end position="239"/>
    </location>
</feature>
<gene>
    <name evidence="4" type="ORF">DERYTH_LOCUS603</name>
</gene>
<feature type="compositionally biased region" description="Polar residues" evidence="3">
    <location>
        <begin position="300"/>
        <end position="309"/>
    </location>
</feature>
<evidence type="ECO:0000313" key="4">
    <source>
        <dbReference type="EMBL" id="CAG8452748.1"/>
    </source>
</evidence>
<feature type="compositionally biased region" description="Low complexity" evidence="3">
    <location>
        <begin position="282"/>
        <end position="299"/>
    </location>
</feature>
<feature type="region of interest" description="Disordered" evidence="3">
    <location>
        <begin position="282"/>
        <end position="377"/>
    </location>
</feature>
<evidence type="ECO:0000256" key="1">
    <source>
        <dbReference type="ARBA" id="ARBA00022614"/>
    </source>
</evidence>
<dbReference type="SUPFAM" id="SSF52058">
    <property type="entry name" value="L domain-like"/>
    <property type="match status" value="1"/>
</dbReference>
<evidence type="ECO:0000256" key="3">
    <source>
        <dbReference type="SAM" id="MobiDB-lite"/>
    </source>
</evidence>
<dbReference type="OrthoDB" id="433501at2759"/>
<organism evidence="4 5">
    <name type="scientific">Dentiscutata erythropus</name>
    <dbReference type="NCBI Taxonomy" id="1348616"/>
    <lineage>
        <taxon>Eukaryota</taxon>
        <taxon>Fungi</taxon>
        <taxon>Fungi incertae sedis</taxon>
        <taxon>Mucoromycota</taxon>
        <taxon>Glomeromycotina</taxon>
        <taxon>Glomeromycetes</taxon>
        <taxon>Diversisporales</taxon>
        <taxon>Gigasporaceae</taxon>
        <taxon>Dentiscutata</taxon>
    </lineage>
</organism>
<keyword evidence="2" id="KW-0677">Repeat</keyword>
<proteinExistence type="predicted"/>
<keyword evidence="1" id="KW-0433">Leucine-rich repeat</keyword>
<feature type="compositionally biased region" description="Polar residues" evidence="3">
    <location>
        <begin position="221"/>
        <end position="239"/>
    </location>
</feature>
<comment type="caution">
    <text evidence="4">The sequence shown here is derived from an EMBL/GenBank/DDBJ whole genome shotgun (WGS) entry which is preliminary data.</text>
</comment>
<sequence>MVILTEDLILSKSSAKSISDVRNLNLWGCELENVSALKKCTSLEVLSLSVNNLATLDQLAECESAFQFYGKNLKELYLRKNYINDAEEVKHLTTLRNLEVLWLCDNPCADDERKYRYTILRYLPWLKKLDHHDVTDDEVLASMNSSPAAMPLKIRKRFTLSARSPIDRSSSSSSLDKADEKSSSVLNVNGHFKANVNGGNTLFYGNGTFSSSPMSLGRGLSWSQPRTPRSNYDSEDQSSVVHNEIQQIKDNADSSLTVHENNQNGISNGIIGIGVRSLIKPSGSLSRSPSLTPPLSSSSNTEKLNTVARNGSKIARHKSNSSLGTSTDGNSKTNVIKQARPQVKPTTPSLIRTPSRTSPSKSNDNLDDTELDNKNEPRQSNVLTAVLALIDELGEKDLQIVQRKIRLLVLNRQGQPSNK</sequence>
<dbReference type="InterPro" id="IPR001611">
    <property type="entry name" value="Leu-rich_rpt"/>
</dbReference>
<dbReference type="Gene3D" id="3.80.10.10">
    <property type="entry name" value="Ribonuclease Inhibitor"/>
    <property type="match status" value="1"/>
</dbReference>